<evidence type="ECO:0000313" key="2">
    <source>
        <dbReference type="EnsemblMetazoa" id="XP_030839811"/>
    </source>
</evidence>
<accession>A0A7M7SY45</accession>
<reference evidence="2" key="2">
    <citation type="submission" date="2021-01" db="UniProtKB">
        <authorList>
            <consortium name="EnsemblMetazoa"/>
        </authorList>
    </citation>
    <scope>IDENTIFICATION</scope>
</reference>
<dbReference type="CTD" id="54402"/>
<evidence type="ECO:0008006" key="4">
    <source>
        <dbReference type="Google" id="ProtNLM"/>
    </source>
</evidence>
<dbReference type="GeneID" id="578120"/>
<proteinExistence type="inferred from homology"/>
<dbReference type="KEGG" id="spu:578120"/>
<dbReference type="FunCoup" id="A0A7M7SY45">
    <property type="interactions" value="117"/>
</dbReference>
<dbReference type="InParanoid" id="A0A7M7SY45"/>
<dbReference type="OMA" id="FGWFERY"/>
<dbReference type="PANTHER" id="PTHR15243:SF0">
    <property type="entry name" value="SERINE_THREONINE-PROTEIN KINASE 19"/>
    <property type="match status" value="1"/>
</dbReference>
<dbReference type="GO" id="GO:0046579">
    <property type="term" value="P:positive regulation of Ras protein signal transduction"/>
    <property type="evidence" value="ECO:0000318"/>
    <property type="project" value="GO_Central"/>
</dbReference>
<reference evidence="3" key="1">
    <citation type="submission" date="2015-02" db="EMBL/GenBank/DDBJ databases">
        <title>Genome sequencing for Strongylocentrotus purpuratus.</title>
        <authorList>
            <person name="Murali S."/>
            <person name="Liu Y."/>
            <person name="Vee V."/>
            <person name="English A."/>
            <person name="Wang M."/>
            <person name="Skinner E."/>
            <person name="Han Y."/>
            <person name="Muzny D.M."/>
            <person name="Worley K.C."/>
            <person name="Gibbs R.A."/>
        </authorList>
    </citation>
    <scope>NUCLEOTIDE SEQUENCE</scope>
</reference>
<dbReference type="OrthoDB" id="10261701at2759"/>
<dbReference type="Pfam" id="PF10494">
    <property type="entry name" value="Stk19"/>
    <property type="match status" value="1"/>
</dbReference>
<keyword evidence="3" id="KW-1185">Reference proteome</keyword>
<dbReference type="InterPro" id="IPR018865">
    <property type="entry name" value="STK19-like"/>
</dbReference>
<dbReference type="EnsemblMetazoa" id="XM_030983951">
    <property type="protein sequence ID" value="XP_030839811"/>
    <property type="gene ID" value="LOC578120"/>
</dbReference>
<evidence type="ECO:0000313" key="3">
    <source>
        <dbReference type="Proteomes" id="UP000007110"/>
    </source>
</evidence>
<sequence length="266" mass="30514">MKRAFMPSLFKNKRPRTVNILAAESAERQQLTDGAVSGDEDLSDLPSDTKAALTYLRSLFDVHRFEGRIPPILLKHQLYSVIQNKTQVDREVDQLRDKKEIKIFRYGKDGDEFCIVFTADYISHVRKIATQQGVSALIDRFIPEILEKMNNITFSRQTLCDVHGFKDKEITMLVIAGMLTVRDVGSWWLSIPGAGIFMKNFSKGRQSVLRAIKKAKYREILQKELEERKLQAVKKLSMMYHIHDVIGAELVTKIKTTSGIILRLDE</sequence>
<dbReference type="Proteomes" id="UP000007110">
    <property type="component" value="Unassembled WGS sequence"/>
</dbReference>
<comment type="similarity">
    <text evidence="1">Belongs to the STK19 family.</text>
</comment>
<dbReference type="RefSeq" id="XP_030839811.1">
    <property type="nucleotide sequence ID" value="XM_030983951.1"/>
</dbReference>
<evidence type="ECO:0000256" key="1">
    <source>
        <dbReference type="ARBA" id="ARBA00093458"/>
    </source>
</evidence>
<organism evidence="2 3">
    <name type="scientific">Strongylocentrotus purpuratus</name>
    <name type="common">Purple sea urchin</name>
    <dbReference type="NCBI Taxonomy" id="7668"/>
    <lineage>
        <taxon>Eukaryota</taxon>
        <taxon>Metazoa</taxon>
        <taxon>Echinodermata</taxon>
        <taxon>Eleutherozoa</taxon>
        <taxon>Echinozoa</taxon>
        <taxon>Echinoidea</taxon>
        <taxon>Euechinoidea</taxon>
        <taxon>Echinacea</taxon>
        <taxon>Camarodonta</taxon>
        <taxon>Echinidea</taxon>
        <taxon>Strongylocentrotidae</taxon>
        <taxon>Strongylocentrotus</taxon>
    </lineage>
</organism>
<name>A0A7M7SY45_STRPU</name>
<protein>
    <recommendedName>
        <fullName evidence="4">Serine/threonine-protein kinase 19</fullName>
    </recommendedName>
</protein>
<dbReference type="AlphaFoldDB" id="A0A7M7SY45"/>
<dbReference type="PANTHER" id="PTHR15243">
    <property type="entry name" value="SERINE/THREONINE-PROTEIN KINASE 19"/>
    <property type="match status" value="1"/>
</dbReference>